<evidence type="ECO:0000313" key="3">
    <source>
        <dbReference type="Proteomes" id="UP000245783"/>
    </source>
</evidence>
<name>A0A316VX48_9BASI</name>
<keyword evidence="1" id="KW-0175">Coiled coil</keyword>
<dbReference type="EMBL" id="KZ819382">
    <property type="protein sequence ID" value="PWN42217.1"/>
    <property type="molecule type" value="Genomic_DNA"/>
</dbReference>
<accession>A0A316VX48</accession>
<dbReference type="AlphaFoldDB" id="A0A316VX48"/>
<proteinExistence type="predicted"/>
<evidence type="ECO:0000313" key="2">
    <source>
        <dbReference type="EMBL" id="PWN42217.1"/>
    </source>
</evidence>
<feature type="coiled-coil region" evidence="1">
    <location>
        <begin position="321"/>
        <end position="348"/>
    </location>
</feature>
<sequence length="379" mass="41290">MPPKLDLGSERAIASEVGARDTASLVKRFSEAPISQTGPLVDNTAHSIVIAALARPEEVESIVDFAIELVPKLQEVKEAYPSLARDRTFLSAPRPSVRGAGEALRAALTCELHTAILRASQLESTPQEEEQDRAGLPRAYWYNIIGHALLASRLFVKGDATWKEGLWPLVEDALQRSLFSHGATTYGSVAVNAVLFHGAGASLKAYLAPQGQRTGLGDKFVWYDGEAKDKNAEWGWEDVRVRLTAGASAADRSAASDDKTGIFQHILQVYDATASRFLDNAPPKSIEDADAKTIYSSWAWLSQAQNSSEEGFGKFSNPVDVAESTRALAELSRRVQQLSEVVQSCESRRWQGGVGDAKALRGIAEEVERLEEKLKGAWQ</sequence>
<dbReference type="Proteomes" id="UP000245783">
    <property type="component" value="Unassembled WGS sequence"/>
</dbReference>
<dbReference type="GeneID" id="37038043"/>
<keyword evidence="3" id="KW-1185">Reference proteome</keyword>
<reference evidence="2 3" key="1">
    <citation type="journal article" date="2018" name="Mol. Biol. Evol.">
        <title>Broad Genomic Sampling Reveals a Smut Pathogenic Ancestry of the Fungal Clade Ustilaginomycotina.</title>
        <authorList>
            <person name="Kijpornyongpan T."/>
            <person name="Mondo S.J."/>
            <person name="Barry K."/>
            <person name="Sandor L."/>
            <person name="Lee J."/>
            <person name="Lipzen A."/>
            <person name="Pangilinan J."/>
            <person name="LaButti K."/>
            <person name="Hainaut M."/>
            <person name="Henrissat B."/>
            <person name="Grigoriev I.V."/>
            <person name="Spatafora J.W."/>
            <person name="Aime M.C."/>
        </authorList>
    </citation>
    <scope>NUCLEOTIDE SEQUENCE [LARGE SCALE GENOMIC DNA]</scope>
    <source>
        <strain evidence="2 3">MCA 4658</strain>
    </source>
</reference>
<evidence type="ECO:0000256" key="1">
    <source>
        <dbReference type="SAM" id="Coils"/>
    </source>
</evidence>
<dbReference type="RefSeq" id="XP_025369377.1">
    <property type="nucleotide sequence ID" value="XM_025516173.1"/>
</dbReference>
<protein>
    <submittedName>
        <fullName evidence="2">Uncharacterized protein</fullName>
    </submittedName>
</protein>
<organism evidence="2 3">
    <name type="scientific">Ceraceosorus guamensis</name>
    <dbReference type="NCBI Taxonomy" id="1522189"/>
    <lineage>
        <taxon>Eukaryota</taxon>
        <taxon>Fungi</taxon>
        <taxon>Dikarya</taxon>
        <taxon>Basidiomycota</taxon>
        <taxon>Ustilaginomycotina</taxon>
        <taxon>Exobasidiomycetes</taxon>
        <taxon>Ceraceosorales</taxon>
        <taxon>Ceraceosoraceae</taxon>
        <taxon>Ceraceosorus</taxon>
    </lineage>
</organism>
<dbReference type="InParanoid" id="A0A316VX48"/>
<dbReference type="OrthoDB" id="10279073at2759"/>
<gene>
    <name evidence="2" type="ORF">IE81DRAFT_347629</name>
</gene>